<dbReference type="OrthoDB" id="1656061at2"/>
<feature type="transmembrane region" description="Helical" evidence="1">
    <location>
        <begin position="112"/>
        <end position="134"/>
    </location>
</feature>
<proteinExistence type="predicted"/>
<feature type="domain" description="Sensor histidine kinase NatK-like C-terminal" evidence="2">
    <location>
        <begin position="322"/>
        <end position="422"/>
    </location>
</feature>
<evidence type="ECO:0000256" key="1">
    <source>
        <dbReference type="SAM" id="Phobius"/>
    </source>
</evidence>
<keyword evidence="1" id="KW-1133">Transmembrane helix</keyword>
<dbReference type="EMBL" id="AJAQ01000016">
    <property type="protein sequence ID" value="EOH93818.1"/>
    <property type="molecule type" value="Genomic_DNA"/>
</dbReference>
<dbReference type="InterPro" id="IPR036890">
    <property type="entry name" value="HATPase_C_sf"/>
</dbReference>
<dbReference type="SUPFAM" id="SSF55874">
    <property type="entry name" value="ATPase domain of HSP90 chaperone/DNA topoisomerase II/histidine kinase"/>
    <property type="match status" value="1"/>
</dbReference>
<dbReference type="PANTHER" id="PTHR40448">
    <property type="entry name" value="TWO-COMPONENT SENSOR HISTIDINE KINASE"/>
    <property type="match status" value="1"/>
</dbReference>
<accession>R2QF08</accession>
<feature type="transmembrane region" description="Helical" evidence="1">
    <location>
        <begin position="7"/>
        <end position="27"/>
    </location>
</feature>
<dbReference type="PATRIC" id="fig|1158607.3.peg.2488"/>
<dbReference type="RefSeq" id="WP_010757504.1">
    <property type="nucleotide sequence ID" value="NZ_ASWD01000001.1"/>
</dbReference>
<feature type="transmembrane region" description="Helical" evidence="1">
    <location>
        <begin position="76"/>
        <end position="100"/>
    </location>
</feature>
<dbReference type="AlphaFoldDB" id="R2QF08"/>
<feature type="transmembrane region" description="Helical" evidence="1">
    <location>
        <begin position="154"/>
        <end position="174"/>
    </location>
</feature>
<keyword evidence="1" id="KW-0472">Membrane</keyword>
<dbReference type="STRING" id="160454.RV10_GL000647"/>
<protein>
    <recommendedName>
        <fullName evidence="2">Sensor histidine kinase NatK-like C-terminal domain-containing protein</fullName>
    </recommendedName>
</protein>
<evidence type="ECO:0000313" key="3">
    <source>
        <dbReference type="EMBL" id="EOH93818.1"/>
    </source>
</evidence>
<comment type="caution">
    <text evidence="3">The sequence shown here is derived from an EMBL/GenBank/DDBJ whole genome shotgun (WGS) entry which is preliminary data.</text>
</comment>
<keyword evidence="1" id="KW-0812">Transmembrane</keyword>
<name>R2QF08_9ENTE</name>
<dbReference type="PANTHER" id="PTHR40448:SF1">
    <property type="entry name" value="TWO-COMPONENT SENSOR HISTIDINE KINASE"/>
    <property type="match status" value="1"/>
</dbReference>
<dbReference type="InterPro" id="IPR032834">
    <property type="entry name" value="NatK-like_C"/>
</dbReference>
<evidence type="ECO:0000259" key="2">
    <source>
        <dbReference type="Pfam" id="PF14501"/>
    </source>
</evidence>
<reference evidence="3 4" key="1">
    <citation type="submission" date="2013-02" db="EMBL/GenBank/DDBJ databases">
        <title>The Genome Sequence of Enterococcus pallens BAA-351.</title>
        <authorList>
            <consortium name="The Broad Institute Genome Sequencing Platform"/>
            <consortium name="The Broad Institute Genome Sequencing Center for Infectious Disease"/>
            <person name="Earl A.M."/>
            <person name="Gilmore M.S."/>
            <person name="Lebreton F."/>
            <person name="Walker B."/>
            <person name="Young S.K."/>
            <person name="Zeng Q."/>
            <person name="Gargeya S."/>
            <person name="Fitzgerald M."/>
            <person name="Haas B."/>
            <person name="Abouelleil A."/>
            <person name="Alvarado L."/>
            <person name="Arachchi H.M."/>
            <person name="Berlin A.M."/>
            <person name="Chapman S.B."/>
            <person name="Dewar J."/>
            <person name="Goldberg J."/>
            <person name="Griggs A."/>
            <person name="Gujja S."/>
            <person name="Hansen M."/>
            <person name="Howarth C."/>
            <person name="Imamovic A."/>
            <person name="Larimer J."/>
            <person name="McCowan C."/>
            <person name="Murphy C."/>
            <person name="Neiman D."/>
            <person name="Pearson M."/>
            <person name="Priest M."/>
            <person name="Roberts A."/>
            <person name="Saif S."/>
            <person name="Shea T."/>
            <person name="Sisk P."/>
            <person name="Sykes S."/>
            <person name="Wortman J."/>
            <person name="Nusbaum C."/>
            <person name="Birren B."/>
        </authorList>
    </citation>
    <scope>NUCLEOTIDE SEQUENCE [LARGE SCALE GENOMIC DNA]</scope>
    <source>
        <strain evidence="3 4">ATCC BAA-351</strain>
    </source>
</reference>
<dbReference type="Pfam" id="PF14501">
    <property type="entry name" value="HATPase_c_5"/>
    <property type="match status" value="1"/>
</dbReference>
<dbReference type="HOGENOM" id="CLU_051320_0_0_9"/>
<gene>
    <name evidence="3" type="ORF">UAU_02514</name>
</gene>
<sequence length="424" mass="49573">MTQIESMFIYLLNYLTIIWAIMHPRFLSKKFSYGLTLLLCLSLGALFFINYRSAVLLFYFIYLLEFFLMKRFLSNWLLPPMVLLFQYALTTFVRLVTFYLPSYFIHSIELSMPFGVLFLAAIQSFILVCLAYLVKRLDKKYTIVYSLKGMTRPYRIQGSFIFLLFLILVTVHTYSYIRKLYFAVLLISLLLFSITILVISFFTIRNKNHQQAAYLEALKLSMKEEKSNYELAREYRHDFRSILLALKEYMNSNDLPGAQDFLEQTILDSEHYLQEYRLVQLAAIKNAAVRGLFSDFIKKSDQHGIYLELKINDQDESIPLSQIDFVRAISIVLNNAFEATLLEKEKYVYITLENTAAQWQLEILNPLTKKTEAAKITEKNFSTKSGHSGLGLYTLNKLSNKYSNFFWEAQIKPNQFGVKLVISK</sequence>
<feature type="transmembrane region" description="Helical" evidence="1">
    <location>
        <begin position="33"/>
        <end position="64"/>
    </location>
</feature>
<keyword evidence="4" id="KW-1185">Reference proteome</keyword>
<feature type="transmembrane region" description="Helical" evidence="1">
    <location>
        <begin position="180"/>
        <end position="204"/>
    </location>
</feature>
<dbReference type="Proteomes" id="UP000013782">
    <property type="component" value="Unassembled WGS sequence"/>
</dbReference>
<organism evidence="3 4">
    <name type="scientific">Enterococcus pallens ATCC BAA-351</name>
    <dbReference type="NCBI Taxonomy" id="1158607"/>
    <lineage>
        <taxon>Bacteria</taxon>
        <taxon>Bacillati</taxon>
        <taxon>Bacillota</taxon>
        <taxon>Bacilli</taxon>
        <taxon>Lactobacillales</taxon>
        <taxon>Enterococcaceae</taxon>
        <taxon>Enterococcus</taxon>
    </lineage>
</organism>
<dbReference type="GO" id="GO:0042802">
    <property type="term" value="F:identical protein binding"/>
    <property type="evidence" value="ECO:0007669"/>
    <property type="project" value="TreeGrafter"/>
</dbReference>
<dbReference type="eggNOG" id="COG3290">
    <property type="taxonomic scope" value="Bacteria"/>
</dbReference>
<dbReference type="Gene3D" id="3.30.565.10">
    <property type="entry name" value="Histidine kinase-like ATPase, C-terminal domain"/>
    <property type="match status" value="1"/>
</dbReference>
<evidence type="ECO:0000313" key="4">
    <source>
        <dbReference type="Proteomes" id="UP000013782"/>
    </source>
</evidence>